<dbReference type="AlphaFoldDB" id="A0A5B0P1W7"/>
<feature type="region of interest" description="Disordered" evidence="1">
    <location>
        <begin position="128"/>
        <end position="148"/>
    </location>
</feature>
<evidence type="ECO:0000313" key="3">
    <source>
        <dbReference type="Proteomes" id="UP000325313"/>
    </source>
</evidence>
<feature type="region of interest" description="Disordered" evidence="1">
    <location>
        <begin position="188"/>
        <end position="348"/>
    </location>
</feature>
<protein>
    <submittedName>
        <fullName evidence="2">Uncharacterized protein</fullName>
    </submittedName>
</protein>
<dbReference type="Proteomes" id="UP000325313">
    <property type="component" value="Unassembled WGS sequence"/>
</dbReference>
<organism evidence="2 3">
    <name type="scientific">Puccinia graminis f. sp. tritici</name>
    <dbReference type="NCBI Taxonomy" id="56615"/>
    <lineage>
        <taxon>Eukaryota</taxon>
        <taxon>Fungi</taxon>
        <taxon>Dikarya</taxon>
        <taxon>Basidiomycota</taxon>
        <taxon>Pucciniomycotina</taxon>
        <taxon>Pucciniomycetes</taxon>
        <taxon>Pucciniales</taxon>
        <taxon>Pucciniaceae</taxon>
        <taxon>Puccinia</taxon>
    </lineage>
</organism>
<name>A0A5B0P1W7_PUCGR</name>
<accession>A0A5B0P1W7</accession>
<proteinExistence type="predicted"/>
<dbReference type="EMBL" id="VDEP01000372">
    <property type="protein sequence ID" value="KAA1095381.1"/>
    <property type="molecule type" value="Genomic_DNA"/>
</dbReference>
<feature type="compositionally biased region" description="Polar residues" evidence="1">
    <location>
        <begin position="188"/>
        <end position="199"/>
    </location>
</feature>
<evidence type="ECO:0000313" key="2">
    <source>
        <dbReference type="EMBL" id="KAA1095381.1"/>
    </source>
</evidence>
<feature type="compositionally biased region" description="Pro residues" evidence="1">
    <location>
        <begin position="294"/>
        <end position="304"/>
    </location>
</feature>
<evidence type="ECO:0000256" key="1">
    <source>
        <dbReference type="SAM" id="MobiDB-lite"/>
    </source>
</evidence>
<comment type="caution">
    <text evidence="2">The sequence shown here is derived from an EMBL/GenBank/DDBJ whole genome shotgun (WGS) entry which is preliminary data.</text>
</comment>
<reference evidence="2 3" key="1">
    <citation type="submission" date="2019-05" db="EMBL/GenBank/DDBJ databases">
        <title>Emergence of the Ug99 lineage of the wheat stem rust pathogen through somatic hybridization.</title>
        <authorList>
            <person name="Li F."/>
            <person name="Upadhyaya N.M."/>
            <person name="Sperschneider J."/>
            <person name="Matny O."/>
            <person name="Nguyen-Phuc H."/>
            <person name="Mago R."/>
            <person name="Raley C."/>
            <person name="Miller M.E."/>
            <person name="Silverstein K.A.T."/>
            <person name="Henningsen E."/>
            <person name="Hirsch C.D."/>
            <person name="Visser B."/>
            <person name="Pretorius Z.A."/>
            <person name="Steffenson B.J."/>
            <person name="Schwessinger B."/>
            <person name="Dodds P.N."/>
            <person name="Figueroa M."/>
        </authorList>
    </citation>
    <scope>NUCLEOTIDE SEQUENCE [LARGE SCALE GENOMIC DNA]</scope>
    <source>
        <strain evidence="2 3">Ug99</strain>
    </source>
</reference>
<sequence length="407" mass="44370">MLTSGPPHRGSSICTCHWQLSEDRLGTPRSGFQPLLSQNNHQHQAHHCQIVVIASSAENRHLAAKWVCPRPYSEGQQLTDVISSSANNQQATAPPPLLSPGPQQLESFCLGRRNRACPPLHPAAFGKRKDLGPPINLDEAPPLLSPGPHPPASAFVFIGLAPNHLEPSASADGIDHLPPYTQLPLQNETTRVDPSTSATHPPRFSPQAPNHLEPSASADGIDHLPPYTQLPFENKTTRVDPSTSATHPPPFSPQAPNHLEPSASADGIDHLPPYTQLPLQNETTRVDPSTSATHPPPRSLPRPPTTWSLLPRPTESTISPPTPSCLLKTKQPGSTHRPRRRTPPSLSRPPASRLIAFFYRVGESIGFFYRVADLRPLSPPQPTTGVQPPPPRPIDPNRVEYIFFLGW</sequence>
<gene>
    <name evidence="2" type="ORF">PGTUg99_027814</name>
</gene>
<feature type="compositionally biased region" description="Polar residues" evidence="1">
    <location>
        <begin position="277"/>
        <end position="293"/>
    </location>
</feature>